<keyword evidence="3" id="KW-0472">Membrane</keyword>
<dbReference type="EMBL" id="JBHUHT010000008">
    <property type="protein sequence ID" value="MFD2095279.1"/>
    <property type="molecule type" value="Genomic_DNA"/>
</dbReference>
<evidence type="ECO:0000256" key="2">
    <source>
        <dbReference type="ARBA" id="ARBA00022729"/>
    </source>
</evidence>
<gene>
    <name evidence="9" type="ORF">ACFSJ3_04720</name>
</gene>
<feature type="compositionally biased region" description="Gly residues" evidence="6">
    <location>
        <begin position="167"/>
        <end position="195"/>
    </location>
</feature>
<name>A0ABW4XKG8_9GAMM</name>
<evidence type="ECO:0000256" key="4">
    <source>
        <dbReference type="ARBA" id="ARBA00023139"/>
    </source>
</evidence>
<dbReference type="InterPro" id="IPR008816">
    <property type="entry name" value="Gly_zipper_2TM_dom"/>
</dbReference>
<dbReference type="PANTHER" id="PTHR35603:SF1">
    <property type="entry name" value="OUTER MEMBRANE LIPOPROTEIN SLYB"/>
    <property type="match status" value="1"/>
</dbReference>
<evidence type="ECO:0000259" key="8">
    <source>
        <dbReference type="Pfam" id="PF05433"/>
    </source>
</evidence>
<dbReference type="PROSITE" id="PS51257">
    <property type="entry name" value="PROKAR_LIPOPROTEIN"/>
    <property type="match status" value="1"/>
</dbReference>
<comment type="caution">
    <text evidence="9">The sequence shown here is derived from an EMBL/GenBank/DDBJ whole genome shotgun (WGS) entry which is preliminary data.</text>
</comment>
<dbReference type="Pfam" id="PF05433">
    <property type="entry name" value="Rick_17kDa_Anti"/>
    <property type="match status" value="1"/>
</dbReference>
<evidence type="ECO:0000313" key="9">
    <source>
        <dbReference type="EMBL" id="MFD2095279.1"/>
    </source>
</evidence>
<feature type="chain" id="PRO_5045419211" evidence="7">
    <location>
        <begin position="20"/>
        <end position="214"/>
    </location>
</feature>
<accession>A0ABW4XKG8</accession>
<keyword evidence="2 7" id="KW-0732">Signal</keyword>
<feature type="domain" description="Glycine zipper 2TM" evidence="8">
    <location>
        <begin position="60"/>
        <end position="100"/>
    </location>
</feature>
<evidence type="ECO:0000256" key="1">
    <source>
        <dbReference type="ARBA" id="ARBA00004459"/>
    </source>
</evidence>
<feature type="compositionally biased region" description="Polar residues" evidence="6">
    <location>
        <begin position="200"/>
        <end position="214"/>
    </location>
</feature>
<dbReference type="PANTHER" id="PTHR35603">
    <property type="match status" value="1"/>
</dbReference>
<protein>
    <submittedName>
        <fullName evidence="9">Glycine zipper 2TM domain-containing protein</fullName>
    </submittedName>
</protein>
<evidence type="ECO:0000256" key="7">
    <source>
        <dbReference type="SAM" id="SignalP"/>
    </source>
</evidence>
<evidence type="ECO:0000313" key="10">
    <source>
        <dbReference type="Proteomes" id="UP001597380"/>
    </source>
</evidence>
<feature type="region of interest" description="Disordered" evidence="6">
    <location>
        <begin position="164"/>
        <end position="214"/>
    </location>
</feature>
<dbReference type="InterPro" id="IPR051407">
    <property type="entry name" value="Bact_OM_lipoprot/Surf_antigen"/>
</dbReference>
<dbReference type="Proteomes" id="UP001597380">
    <property type="component" value="Unassembled WGS sequence"/>
</dbReference>
<reference evidence="10" key="1">
    <citation type="journal article" date="2019" name="Int. J. Syst. Evol. Microbiol.">
        <title>The Global Catalogue of Microorganisms (GCM) 10K type strain sequencing project: providing services to taxonomists for standard genome sequencing and annotation.</title>
        <authorList>
            <consortium name="The Broad Institute Genomics Platform"/>
            <consortium name="The Broad Institute Genome Sequencing Center for Infectious Disease"/>
            <person name="Wu L."/>
            <person name="Ma J."/>
        </authorList>
    </citation>
    <scope>NUCLEOTIDE SEQUENCE [LARGE SCALE GENOMIC DNA]</scope>
    <source>
        <strain evidence="10">CGMCC 1.10992</strain>
    </source>
</reference>
<proteinExistence type="predicted"/>
<evidence type="ECO:0000256" key="6">
    <source>
        <dbReference type="SAM" id="MobiDB-lite"/>
    </source>
</evidence>
<feature type="signal peptide" evidence="7">
    <location>
        <begin position="1"/>
        <end position="19"/>
    </location>
</feature>
<evidence type="ECO:0000256" key="3">
    <source>
        <dbReference type="ARBA" id="ARBA00023136"/>
    </source>
</evidence>
<keyword evidence="4" id="KW-0564">Palmitate</keyword>
<keyword evidence="10" id="KW-1185">Reference proteome</keyword>
<keyword evidence="5" id="KW-0449">Lipoprotein</keyword>
<dbReference type="RefSeq" id="WP_345338439.1">
    <property type="nucleotide sequence ID" value="NZ_BAABLI010000005.1"/>
</dbReference>
<comment type="subcellular location">
    <subcellularLocation>
        <location evidence="1">Cell outer membrane</location>
        <topology evidence="1">Lipid-anchor</topology>
    </subcellularLocation>
</comment>
<sequence>MRKILIVSIVATATLLAGCAPSSQTGSSYNREEARRVQQVRVGQVIDVQVVNIEGTKTGAGGAAGAVAGGIAGSAVGDGKGSDLAAVAGAVIGAAIGAMAEESLTEKQGHEYTIRLESGDIISVVQAFDPELPDEILAGDWVKILQQGSSTRVNKLQNYSAFKDDSAGGGSGAGGSGGGGMADDGGTGDAAGGSGDEPNQDANSSTVDTVSSNG</sequence>
<evidence type="ECO:0000256" key="5">
    <source>
        <dbReference type="ARBA" id="ARBA00023288"/>
    </source>
</evidence>
<organism evidence="9 10">
    <name type="scientific">Corallincola platygyrae</name>
    <dbReference type="NCBI Taxonomy" id="1193278"/>
    <lineage>
        <taxon>Bacteria</taxon>
        <taxon>Pseudomonadati</taxon>
        <taxon>Pseudomonadota</taxon>
        <taxon>Gammaproteobacteria</taxon>
        <taxon>Alteromonadales</taxon>
        <taxon>Psychromonadaceae</taxon>
        <taxon>Corallincola</taxon>
    </lineage>
</organism>